<name>A0A7G9A0W3_9CAUD</name>
<evidence type="ECO:0000313" key="2">
    <source>
        <dbReference type="EMBL" id="QNL30252.1"/>
    </source>
</evidence>
<organism evidence="2 3">
    <name type="scientific">Microbacterium phage ClearAsMud</name>
    <dbReference type="NCBI Taxonomy" id="2743404"/>
    <lineage>
        <taxon>Viruses</taxon>
        <taxon>Duplodnaviria</taxon>
        <taxon>Heunggongvirae</taxon>
        <taxon>Uroviricota</taxon>
        <taxon>Caudoviricetes</taxon>
        <taxon>Hodgkinviridae</taxon>
        <taxon>Quhwahvirus</taxon>
        <taxon>Quhwahvirus clearasmud</taxon>
    </lineage>
</organism>
<proteinExistence type="predicted"/>
<feature type="domain" description="Phage tail collar" evidence="1">
    <location>
        <begin position="35"/>
        <end position="91"/>
    </location>
</feature>
<dbReference type="SUPFAM" id="SSF88874">
    <property type="entry name" value="Receptor-binding domain of short tail fibre protein gp12"/>
    <property type="match status" value="1"/>
</dbReference>
<dbReference type="Proteomes" id="UP000516171">
    <property type="component" value="Segment"/>
</dbReference>
<evidence type="ECO:0000259" key="1">
    <source>
        <dbReference type="Pfam" id="PF07484"/>
    </source>
</evidence>
<gene>
    <name evidence="2" type="primary">42</name>
    <name evidence="2" type="ORF">SEA_CLEARASMUD_42</name>
</gene>
<dbReference type="RefSeq" id="YP_010751604.1">
    <property type="nucleotide sequence ID" value="NC_073371.1"/>
</dbReference>
<accession>A0A7G9A0W3</accession>
<dbReference type="Pfam" id="PF07484">
    <property type="entry name" value="Collar"/>
    <property type="match status" value="1"/>
</dbReference>
<dbReference type="KEGG" id="vg:80005274"/>
<dbReference type="InterPro" id="IPR011083">
    <property type="entry name" value="Phage_tail_collar_dom"/>
</dbReference>
<reference evidence="2 3" key="1">
    <citation type="submission" date="2020-06" db="EMBL/GenBank/DDBJ databases">
        <authorList>
            <person name="Reeves M.E."/>
            <person name="Acevedo M.A."/>
            <person name="Bass K.M."/>
            <person name="Chau E.N."/>
            <person name="Ching B.P."/>
            <person name="Enriquez E.M."/>
            <person name="Evans S.M."/>
            <person name="Lin H.X."/>
            <person name="Mamora K.A."/>
            <person name="Pang C.A."/>
            <person name="Ponce U."/>
            <person name="Santos M.J."/>
            <person name="Tafoya C."/>
            <person name="Vaca M.C."/>
            <person name="Van Iderstein W.P."/>
            <person name="Velasco L.A."/>
            <person name="Williams V.E."/>
            <person name="Yonemoto G.T."/>
            <person name="Yonemoto T.K."/>
            <person name="Choi J.D."/>
            <person name="Dean N."/>
            <person name="Diaz A."/>
            <person name="Garlena R.A."/>
            <person name="Russell D.A."/>
            <person name="Pope W.H."/>
            <person name="Jacobs-Sera D."/>
            <person name="Hatfull G.F."/>
        </authorList>
    </citation>
    <scope>NUCLEOTIDE SEQUENCE [LARGE SCALE GENOMIC DNA]</scope>
</reference>
<dbReference type="InterPro" id="IPR037053">
    <property type="entry name" value="Phage_tail_collar_dom_sf"/>
</dbReference>
<keyword evidence="3" id="KW-1185">Reference proteome</keyword>
<sequence>MAIRTLEELLSDLASKVNRLERRLSRRGGPGGITGEMKVWGGVTAPSGWLLVQGQSLLIASYPELYAVLGTRFGGNGTTTFNLPDLRGRVIVGQDTSQTEFDVLGEKSGAKTHTLAQGEIPAHTHGAGPNADGFAAHRTNTSGGFSSILATGATGDVMSWRIPEVNTPNGGAHNNLQPYIVLHHIIKV</sequence>
<evidence type="ECO:0000313" key="3">
    <source>
        <dbReference type="Proteomes" id="UP000516171"/>
    </source>
</evidence>
<protein>
    <submittedName>
        <fullName evidence="2">Minor tail protein</fullName>
    </submittedName>
</protein>
<dbReference type="EMBL" id="MT657336">
    <property type="protein sequence ID" value="QNL30252.1"/>
    <property type="molecule type" value="Genomic_DNA"/>
</dbReference>
<dbReference type="Gene3D" id="3.90.1340.10">
    <property type="entry name" value="Phage tail collar domain"/>
    <property type="match status" value="1"/>
</dbReference>
<dbReference type="CDD" id="cd22641">
    <property type="entry name" value="C24-like"/>
    <property type="match status" value="1"/>
</dbReference>
<dbReference type="GeneID" id="80005274"/>